<protein>
    <submittedName>
        <fullName evidence="1">Uncharacterized protein</fullName>
    </submittedName>
</protein>
<comment type="caution">
    <text evidence="1">The sequence shown here is derived from an EMBL/GenBank/DDBJ whole genome shotgun (WGS) entry which is preliminary data.</text>
</comment>
<sequence length="45" mass="4849">MTWWVLRSGTTDFGEDATYLGPGNQYGSTLSGNKFYQNIGAISGS</sequence>
<keyword evidence="2" id="KW-1185">Reference proteome</keyword>
<reference evidence="1" key="1">
    <citation type="submission" date="2019-02" db="EMBL/GenBank/DDBJ databases">
        <authorList>
            <person name="Pothier F.J."/>
        </authorList>
    </citation>
    <scope>NUCLEOTIDE SEQUENCE</scope>
    <source>
        <strain evidence="1">CI-1B</strain>
    </source>
</reference>
<accession>A0A508T8E7</accession>
<organism evidence="1 2">
    <name type="scientific">Bradyrhizobium ivorense</name>
    <dbReference type="NCBI Taxonomy" id="2511166"/>
    <lineage>
        <taxon>Bacteria</taxon>
        <taxon>Pseudomonadati</taxon>
        <taxon>Pseudomonadota</taxon>
        <taxon>Alphaproteobacteria</taxon>
        <taxon>Hyphomicrobiales</taxon>
        <taxon>Nitrobacteraceae</taxon>
        <taxon>Bradyrhizobium</taxon>
    </lineage>
</organism>
<dbReference type="EMBL" id="CAADFC020000010">
    <property type="protein sequence ID" value="VIO70124.1"/>
    <property type="molecule type" value="Genomic_DNA"/>
</dbReference>
<dbReference type="Proteomes" id="UP000328092">
    <property type="component" value="Unassembled WGS sequence"/>
</dbReference>
<evidence type="ECO:0000313" key="1">
    <source>
        <dbReference type="EMBL" id="VIO70124.1"/>
    </source>
</evidence>
<dbReference type="AlphaFoldDB" id="A0A508T8E7"/>
<proteinExistence type="predicted"/>
<evidence type="ECO:0000313" key="2">
    <source>
        <dbReference type="Proteomes" id="UP000328092"/>
    </source>
</evidence>
<name>A0A508T8E7_9BRAD</name>
<gene>
    <name evidence="1" type="ORF">CI1B_29640</name>
</gene>